<dbReference type="Proteomes" id="UP000805649">
    <property type="component" value="Unassembled WGS sequence"/>
</dbReference>
<protein>
    <submittedName>
        <fullName evidence="1">Uncharacterized protein</fullName>
    </submittedName>
</protein>
<organism evidence="1 2">
    <name type="scientific">Colletotrichum truncatum</name>
    <name type="common">Anthracnose fungus</name>
    <name type="synonym">Colletotrichum capsici</name>
    <dbReference type="NCBI Taxonomy" id="5467"/>
    <lineage>
        <taxon>Eukaryota</taxon>
        <taxon>Fungi</taxon>
        <taxon>Dikarya</taxon>
        <taxon>Ascomycota</taxon>
        <taxon>Pezizomycotina</taxon>
        <taxon>Sordariomycetes</taxon>
        <taxon>Hypocreomycetidae</taxon>
        <taxon>Glomerellales</taxon>
        <taxon>Glomerellaceae</taxon>
        <taxon>Colletotrichum</taxon>
        <taxon>Colletotrichum truncatum species complex</taxon>
    </lineage>
</organism>
<keyword evidence="2" id="KW-1185">Reference proteome</keyword>
<accession>A0ACC3YWI9</accession>
<proteinExistence type="predicted"/>
<name>A0ACC3YWI9_COLTU</name>
<comment type="caution">
    <text evidence="1">The sequence shown here is derived from an EMBL/GenBank/DDBJ whole genome shotgun (WGS) entry which is preliminary data.</text>
</comment>
<evidence type="ECO:0000313" key="2">
    <source>
        <dbReference type="Proteomes" id="UP000805649"/>
    </source>
</evidence>
<reference evidence="1 2" key="1">
    <citation type="journal article" date="2020" name="Phytopathology">
        <title>Genome Sequence Resources of Colletotrichum truncatum, C. plurivorum, C. musicola, and C. sojae: Four Species Pathogenic to Soybean (Glycine max).</title>
        <authorList>
            <person name="Rogerio F."/>
            <person name="Boufleur T.R."/>
            <person name="Ciampi-Guillardi M."/>
            <person name="Sukno S.A."/>
            <person name="Thon M.R."/>
            <person name="Massola Junior N.S."/>
            <person name="Baroncelli R."/>
        </authorList>
    </citation>
    <scope>NUCLEOTIDE SEQUENCE [LARGE SCALE GENOMIC DNA]</scope>
    <source>
        <strain evidence="1 2">CMES1059</strain>
    </source>
</reference>
<sequence>MNNVRDFRPDATKLAAIANVKAKVAGKQPVVELHHQEYVYIHCANKLFIVYRDVIVAGSMYFECSLFGFFKESYSQEVFFDNDIDPEALEFYLNIAHSWFFEIKVLGTKVVPVDTFKDLVKSIQNEPLRRAHLEVPKLKLAKLANTIILADRFVHRSLLSILRQMFISLLDFTHTCWVELKAETRDWTVAYHEEITFDYLDTFNILSTGHDDEKYLRDAVTESFYWFRFDTKSFVKHYQIFMSQQFIVEWNIDRTSHAPTRMSSHAMGIFRTDQLIYASQTRQQKDRRFKRVMNLCAPESRQDWLPWLADPEEKRIRIHHLHGVATARRRGRLSTPGNHTKRSQKTKPARATNSPEDHQEGNKENLEHQKPKCRRRKRGKKVNDNPR</sequence>
<dbReference type="EMBL" id="VUJX02000005">
    <property type="protein sequence ID" value="KAL0936301.1"/>
    <property type="molecule type" value="Genomic_DNA"/>
</dbReference>
<gene>
    <name evidence="1" type="ORF">CTRU02_208516</name>
</gene>
<evidence type="ECO:0000313" key="1">
    <source>
        <dbReference type="EMBL" id="KAL0936301.1"/>
    </source>
</evidence>